<sequence length="213" mass="24259">MARRTKEEAQQTRCHIMSTALDLFCSHGLAKTSLTDIARAAELTRGAIYWHFKNKEELFVSLWEELCQPLSHQLDACVSELEPDPLGKLRTFLKEVLVKICTNPAHQQMFTIMFNLESLEGEAISLREHMRSQSSNFFRDLEITLGNAVRLGQLPQGLDLQRAATLLHCTLDGYIINWLHFPERIDLRQEADFLLDSLFALIALPTGPAARRP</sequence>
<dbReference type="SUPFAM" id="SSF48498">
    <property type="entry name" value="Tetracyclin repressor-like, C-terminal domain"/>
    <property type="match status" value="1"/>
</dbReference>
<protein>
    <submittedName>
        <fullName evidence="7">TetR family transcriptional regulator</fullName>
    </submittedName>
</protein>
<dbReference type="InterPro" id="IPR001647">
    <property type="entry name" value="HTH_TetR"/>
</dbReference>
<evidence type="ECO:0000313" key="8">
    <source>
        <dbReference type="Proteomes" id="UP000859505"/>
    </source>
</evidence>
<organism evidence="7 8">
    <name type="scientific">Aeromonas hydrophila</name>
    <dbReference type="NCBI Taxonomy" id="644"/>
    <lineage>
        <taxon>Bacteria</taxon>
        <taxon>Pseudomonadati</taxon>
        <taxon>Pseudomonadota</taxon>
        <taxon>Gammaproteobacteria</taxon>
        <taxon>Aeromonadales</taxon>
        <taxon>Aeromonadaceae</taxon>
        <taxon>Aeromonas</taxon>
    </lineage>
</organism>
<evidence type="ECO:0000256" key="1">
    <source>
        <dbReference type="ARBA" id="ARBA00022491"/>
    </source>
</evidence>
<evidence type="ECO:0000256" key="3">
    <source>
        <dbReference type="ARBA" id="ARBA00023125"/>
    </source>
</evidence>
<comment type="caution">
    <text evidence="7">The sequence shown here is derived from an EMBL/GenBank/DDBJ whole genome shotgun (WGS) entry which is preliminary data.</text>
</comment>
<dbReference type="Pfam" id="PF08361">
    <property type="entry name" value="TetR_C_2"/>
    <property type="match status" value="1"/>
</dbReference>
<dbReference type="RefSeq" id="WP_041213693.1">
    <property type="nucleotide sequence ID" value="NZ_BAXY01000009.1"/>
</dbReference>
<evidence type="ECO:0000256" key="5">
    <source>
        <dbReference type="PROSITE-ProRule" id="PRU00335"/>
    </source>
</evidence>
<dbReference type="InterPro" id="IPR050109">
    <property type="entry name" value="HTH-type_TetR-like_transc_reg"/>
</dbReference>
<dbReference type="SUPFAM" id="SSF46689">
    <property type="entry name" value="Homeodomain-like"/>
    <property type="match status" value="1"/>
</dbReference>
<reference evidence="7" key="1">
    <citation type="journal article" date="2018" name="Genome Biol.">
        <title>SKESA: strategic k-mer extension for scrupulous assemblies.</title>
        <authorList>
            <person name="Souvorov A."/>
            <person name="Agarwala R."/>
            <person name="Lipman D.J."/>
        </authorList>
    </citation>
    <scope>NUCLEOTIDE SEQUENCE</scope>
    <source>
        <strain evidence="7">OLC2673_Aeromonas</strain>
    </source>
</reference>
<dbReference type="PRINTS" id="PR00455">
    <property type="entry name" value="HTHTETR"/>
</dbReference>
<dbReference type="InterPro" id="IPR009057">
    <property type="entry name" value="Homeodomain-like_sf"/>
</dbReference>
<dbReference type="Gene3D" id="1.10.357.10">
    <property type="entry name" value="Tetracycline Repressor, domain 2"/>
    <property type="match status" value="1"/>
</dbReference>
<keyword evidence="1" id="KW-0678">Repressor</keyword>
<proteinExistence type="predicted"/>
<evidence type="ECO:0000313" key="7">
    <source>
        <dbReference type="EMBL" id="HAT6343015.1"/>
    </source>
</evidence>
<gene>
    <name evidence="7" type="ORF">JAJ28_000698</name>
</gene>
<dbReference type="Proteomes" id="UP000859505">
    <property type="component" value="Unassembled WGS sequence"/>
</dbReference>
<feature type="DNA-binding region" description="H-T-H motif" evidence="5">
    <location>
        <begin position="33"/>
        <end position="52"/>
    </location>
</feature>
<keyword evidence="2" id="KW-0805">Transcription regulation</keyword>
<dbReference type="GO" id="GO:0003700">
    <property type="term" value="F:DNA-binding transcription factor activity"/>
    <property type="evidence" value="ECO:0007669"/>
    <property type="project" value="TreeGrafter"/>
</dbReference>
<dbReference type="AlphaFoldDB" id="A0AAD3U844"/>
<name>A0AAD3U844_AERHY</name>
<evidence type="ECO:0000259" key="6">
    <source>
        <dbReference type="PROSITE" id="PS50977"/>
    </source>
</evidence>
<dbReference type="PANTHER" id="PTHR30055">
    <property type="entry name" value="HTH-TYPE TRANSCRIPTIONAL REGULATOR RUTR"/>
    <property type="match status" value="1"/>
</dbReference>
<feature type="domain" description="HTH tetR-type" evidence="6">
    <location>
        <begin position="10"/>
        <end position="70"/>
    </location>
</feature>
<dbReference type="EMBL" id="DACTUL010000003">
    <property type="protein sequence ID" value="HAT6343015.1"/>
    <property type="molecule type" value="Genomic_DNA"/>
</dbReference>
<dbReference type="InterPro" id="IPR036271">
    <property type="entry name" value="Tet_transcr_reg_TetR-rel_C_sf"/>
</dbReference>
<dbReference type="PROSITE" id="PS01081">
    <property type="entry name" value="HTH_TETR_1"/>
    <property type="match status" value="1"/>
</dbReference>
<dbReference type="PROSITE" id="PS50977">
    <property type="entry name" value="HTH_TETR_2"/>
    <property type="match status" value="1"/>
</dbReference>
<accession>A0AAD3U844</accession>
<dbReference type="GO" id="GO:0000976">
    <property type="term" value="F:transcription cis-regulatory region binding"/>
    <property type="evidence" value="ECO:0007669"/>
    <property type="project" value="TreeGrafter"/>
</dbReference>
<keyword evidence="4" id="KW-0804">Transcription</keyword>
<evidence type="ECO:0000256" key="2">
    <source>
        <dbReference type="ARBA" id="ARBA00023015"/>
    </source>
</evidence>
<dbReference type="InterPro" id="IPR013572">
    <property type="entry name" value="Tscrpt_reg_MAATS_C"/>
</dbReference>
<reference evidence="7" key="2">
    <citation type="submission" date="2020-01" db="EMBL/GenBank/DDBJ databases">
        <authorList>
            <consortium name="NCBI Pathogen Detection Project"/>
        </authorList>
    </citation>
    <scope>NUCLEOTIDE SEQUENCE</scope>
    <source>
        <strain evidence="7">OLC2673_Aeromonas</strain>
    </source>
</reference>
<dbReference type="PANTHER" id="PTHR30055:SF240">
    <property type="entry name" value="HTH-TYPE TRANSCRIPTIONAL REGULATOR ACRR"/>
    <property type="match status" value="1"/>
</dbReference>
<dbReference type="InterPro" id="IPR023772">
    <property type="entry name" value="DNA-bd_HTH_TetR-type_CS"/>
</dbReference>
<evidence type="ECO:0000256" key="4">
    <source>
        <dbReference type="ARBA" id="ARBA00023163"/>
    </source>
</evidence>
<keyword evidence="3 5" id="KW-0238">DNA-binding</keyword>
<dbReference type="Pfam" id="PF00440">
    <property type="entry name" value="TetR_N"/>
    <property type="match status" value="1"/>
</dbReference>